<evidence type="ECO:0000256" key="7">
    <source>
        <dbReference type="ARBA" id="ARBA00022989"/>
    </source>
</evidence>
<keyword evidence="4 10" id="KW-0812">Transmembrane</keyword>
<evidence type="ECO:0000256" key="4">
    <source>
        <dbReference type="ARBA" id="ARBA00022692"/>
    </source>
</evidence>
<dbReference type="Pfam" id="PF00153">
    <property type="entry name" value="Mito_carr"/>
    <property type="match status" value="1"/>
</dbReference>
<dbReference type="GO" id="GO:0005743">
    <property type="term" value="C:mitochondrial inner membrane"/>
    <property type="evidence" value="ECO:0007669"/>
    <property type="project" value="UniProtKB-SubCell"/>
</dbReference>
<evidence type="ECO:0000256" key="5">
    <source>
        <dbReference type="ARBA" id="ARBA00022737"/>
    </source>
</evidence>
<comment type="caution">
    <text evidence="12">The sequence shown here is derived from an EMBL/GenBank/DDBJ whole genome shotgun (WGS) entry which is preliminary data.</text>
</comment>
<evidence type="ECO:0000256" key="11">
    <source>
        <dbReference type="RuleBase" id="RU000488"/>
    </source>
</evidence>
<evidence type="ECO:0000256" key="3">
    <source>
        <dbReference type="ARBA" id="ARBA00022448"/>
    </source>
</evidence>
<dbReference type="Proteomes" id="UP000327044">
    <property type="component" value="Unassembled WGS sequence"/>
</dbReference>
<dbReference type="SUPFAM" id="SSF103506">
    <property type="entry name" value="Mitochondrial carrier"/>
    <property type="match status" value="1"/>
</dbReference>
<dbReference type="InterPro" id="IPR018108">
    <property type="entry name" value="MCP_transmembrane"/>
</dbReference>
<evidence type="ECO:0000256" key="6">
    <source>
        <dbReference type="ARBA" id="ARBA00022792"/>
    </source>
</evidence>
<comment type="similarity">
    <text evidence="2 11">Belongs to the mitochondrial carrier (TC 2.A.29) family.</text>
</comment>
<evidence type="ECO:0000256" key="2">
    <source>
        <dbReference type="ARBA" id="ARBA00006375"/>
    </source>
</evidence>
<keyword evidence="7" id="KW-1133">Transmembrane helix</keyword>
<sequence>MATTYSMRLNRRLMEHSGLPGEKRGVQQDDLRMRNESECKENNKWPEIIRCEVERAINDLKDKKAIGCDAVDEIGTGLLYKNIPDCFRKIWKTEGVFGFYKGLTAHYMRLGPHGGLTLVFWDSLKDLQKTFQSKHQIS</sequence>
<comment type="subcellular location">
    <subcellularLocation>
        <location evidence="1">Mitochondrion inner membrane</location>
        <topology evidence="1">Multi-pass membrane protein</topology>
    </subcellularLocation>
</comment>
<keyword evidence="9 10" id="KW-0472">Membrane</keyword>
<evidence type="ECO:0000313" key="12">
    <source>
        <dbReference type="EMBL" id="KAB0795463.1"/>
    </source>
</evidence>
<reference evidence="12 13" key="1">
    <citation type="journal article" date="2018" name="Elife">
        <title>Firefly genomes illuminate parallel origins of bioluminescence in beetles.</title>
        <authorList>
            <person name="Fallon T.R."/>
            <person name="Lower S.E."/>
            <person name="Chang C.H."/>
            <person name="Bessho-Uehara M."/>
            <person name="Martin G.J."/>
            <person name="Bewick A.J."/>
            <person name="Behringer M."/>
            <person name="Debat H.J."/>
            <person name="Wong I."/>
            <person name="Day J.C."/>
            <person name="Suvorov A."/>
            <person name="Silva C.J."/>
            <person name="Stanger-Hall K.F."/>
            <person name="Hall D.W."/>
            <person name="Schmitz R.J."/>
            <person name="Nelson D.R."/>
            <person name="Lewis S.M."/>
            <person name="Shigenobu S."/>
            <person name="Bybee S.M."/>
            <person name="Larracuente A.M."/>
            <person name="Oba Y."/>
            <person name="Weng J.K."/>
        </authorList>
    </citation>
    <scope>NUCLEOTIDE SEQUENCE [LARGE SCALE GENOMIC DNA]</scope>
    <source>
        <strain evidence="12">1611_PpyrPB1</strain>
        <tissue evidence="12">Whole body</tissue>
    </source>
</reference>
<dbReference type="PROSITE" id="PS50920">
    <property type="entry name" value="SOLCAR"/>
    <property type="match status" value="1"/>
</dbReference>
<accession>A0A5N4ADR0</accession>
<dbReference type="InParanoid" id="A0A5N4ADR0"/>
<keyword evidence="8" id="KW-0496">Mitochondrion</keyword>
<dbReference type="PANTHER" id="PTHR45928:SF1">
    <property type="entry name" value="RE38146P"/>
    <property type="match status" value="1"/>
</dbReference>
<evidence type="ECO:0000256" key="8">
    <source>
        <dbReference type="ARBA" id="ARBA00023128"/>
    </source>
</evidence>
<evidence type="ECO:0000256" key="10">
    <source>
        <dbReference type="PROSITE-ProRule" id="PRU00282"/>
    </source>
</evidence>
<dbReference type="InterPro" id="IPR023395">
    <property type="entry name" value="MCP_dom_sf"/>
</dbReference>
<evidence type="ECO:0000256" key="1">
    <source>
        <dbReference type="ARBA" id="ARBA00004448"/>
    </source>
</evidence>
<dbReference type="AlphaFoldDB" id="A0A5N4ADR0"/>
<feature type="repeat" description="Solcar" evidence="10">
    <location>
        <begin position="46"/>
        <end position="127"/>
    </location>
</feature>
<protein>
    <submittedName>
        <fullName evidence="12">Uncharacterized protein</fullName>
    </submittedName>
</protein>
<dbReference type="PANTHER" id="PTHR45928">
    <property type="entry name" value="RE38146P"/>
    <property type="match status" value="1"/>
</dbReference>
<keyword evidence="3 11" id="KW-0813">Transport</keyword>
<name>A0A5N4ADR0_PHOPY</name>
<dbReference type="EMBL" id="VVIM01000008">
    <property type="protein sequence ID" value="KAB0795463.1"/>
    <property type="molecule type" value="Genomic_DNA"/>
</dbReference>
<keyword evidence="13" id="KW-1185">Reference proteome</keyword>
<gene>
    <name evidence="12" type="ORF">PPYR_12302</name>
</gene>
<keyword evidence="5" id="KW-0677">Repeat</keyword>
<dbReference type="InterPro" id="IPR051508">
    <property type="entry name" value="Mito_Carrier_Antiporter"/>
</dbReference>
<dbReference type="Gene3D" id="1.50.40.10">
    <property type="entry name" value="Mitochondrial carrier domain"/>
    <property type="match status" value="1"/>
</dbReference>
<keyword evidence="6" id="KW-0999">Mitochondrion inner membrane</keyword>
<evidence type="ECO:0000256" key="9">
    <source>
        <dbReference type="ARBA" id="ARBA00023136"/>
    </source>
</evidence>
<proteinExistence type="inferred from homology"/>
<organism evidence="12 13">
    <name type="scientific">Photinus pyralis</name>
    <name type="common">Common eastern firefly</name>
    <name type="synonym">Lampyris pyralis</name>
    <dbReference type="NCBI Taxonomy" id="7054"/>
    <lineage>
        <taxon>Eukaryota</taxon>
        <taxon>Metazoa</taxon>
        <taxon>Ecdysozoa</taxon>
        <taxon>Arthropoda</taxon>
        <taxon>Hexapoda</taxon>
        <taxon>Insecta</taxon>
        <taxon>Pterygota</taxon>
        <taxon>Neoptera</taxon>
        <taxon>Endopterygota</taxon>
        <taxon>Coleoptera</taxon>
        <taxon>Polyphaga</taxon>
        <taxon>Elateriformia</taxon>
        <taxon>Elateroidea</taxon>
        <taxon>Lampyridae</taxon>
        <taxon>Lampyrinae</taxon>
        <taxon>Photinus</taxon>
    </lineage>
</organism>
<evidence type="ECO:0000313" key="13">
    <source>
        <dbReference type="Proteomes" id="UP000327044"/>
    </source>
</evidence>